<dbReference type="Gene3D" id="3.30.470.20">
    <property type="entry name" value="ATP-grasp fold, B domain"/>
    <property type="match status" value="1"/>
</dbReference>
<evidence type="ECO:0000256" key="11">
    <source>
        <dbReference type="PIRNR" id="PIRNR000853"/>
    </source>
</evidence>
<dbReference type="InterPro" id="IPR002192">
    <property type="entry name" value="PPDK_AMP/ATP-bd"/>
</dbReference>
<evidence type="ECO:0000256" key="13">
    <source>
        <dbReference type="PIRSR" id="PIRSR000853-2"/>
    </source>
</evidence>
<evidence type="ECO:0000256" key="7">
    <source>
        <dbReference type="ARBA" id="ARBA00022777"/>
    </source>
</evidence>
<dbReference type="NCBIfam" id="TIGR01828">
    <property type="entry name" value="pyru_phos_dikin"/>
    <property type="match status" value="1"/>
</dbReference>
<dbReference type="RefSeq" id="XP_002507402.1">
    <property type="nucleotide sequence ID" value="XM_002507356.1"/>
</dbReference>
<dbReference type="InterPro" id="IPR013815">
    <property type="entry name" value="ATP_grasp_subdomain_1"/>
</dbReference>
<dbReference type="PROSITE" id="PS00742">
    <property type="entry name" value="PEP_ENZYMES_2"/>
    <property type="match status" value="1"/>
</dbReference>
<evidence type="ECO:0000256" key="14">
    <source>
        <dbReference type="PIRSR" id="PIRSR000853-3"/>
    </source>
</evidence>
<comment type="catalytic activity">
    <reaction evidence="10 11">
        <text>pyruvate + phosphate + ATP = phosphoenolpyruvate + AMP + diphosphate + H(+)</text>
        <dbReference type="Rhea" id="RHEA:10756"/>
        <dbReference type="ChEBI" id="CHEBI:15361"/>
        <dbReference type="ChEBI" id="CHEBI:15378"/>
        <dbReference type="ChEBI" id="CHEBI:30616"/>
        <dbReference type="ChEBI" id="CHEBI:33019"/>
        <dbReference type="ChEBI" id="CHEBI:43474"/>
        <dbReference type="ChEBI" id="CHEBI:58702"/>
        <dbReference type="ChEBI" id="CHEBI:456215"/>
        <dbReference type="EC" id="2.7.9.1"/>
    </reaction>
</comment>
<feature type="domain" description="Pyruvate phosphate dikinase AMP/ATP-binding" evidence="16">
    <location>
        <begin position="309"/>
        <end position="362"/>
    </location>
</feature>
<evidence type="ECO:0000256" key="9">
    <source>
        <dbReference type="ARBA" id="ARBA00022842"/>
    </source>
</evidence>
<keyword evidence="7" id="KW-0418">Kinase</keyword>
<evidence type="ECO:0000256" key="4">
    <source>
        <dbReference type="ARBA" id="ARBA00022679"/>
    </source>
</evidence>
<feature type="binding site" evidence="13">
    <location>
        <position position="785"/>
    </location>
    <ligand>
        <name>substrate</name>
    </ligand>
</feature>
<evidence type="ECO:0000256" key="3">
    <source>
        <dbReference type="ARBA" id="ARBA00011994"/>
    </source>
</evidence>
<evidence type="ECO:0000313" key="18">
    <source>
        <dbReference type="EMBL" id="ACO68660.1"/>
    </source>
</evidence>
<proteinExistence type="inferred from homology"/>
<evidence type="ECO:0000259" key="16">
    <source>
        <dbReference type="Pfam" id="PF01326"/>
    </source>
</evidence>
<comment type="similarity">
    <text evidence="2 11">Belongs to the PEP-utilizing enzyme family.</text>
</comment>
<dbReference type="InParanoid" id="C1FEZ5"/>
<accession>C1FEZ5</accession>
<dbReference type="InterPro" id="IPR023151">
    <property type="entry name" value="PEP_util_CS"/>
</dbReference>
<dbReference type="InterPro" id="IPR036637">
    <property type="entry name" value="Phosphohistidine_dom_sf"/>
</dbReference>
<dbReference type="Gene3D" id="1.10.189.10">
    <property type="entry name" value="Pyruvate Phosphate Dikinase, domain 2"/>
    <property type="match status" value="1"/>
</dbReference>
<keyword evidence="4" id="KW-0808">Transferase</keyword>
<evidence type="ECO:0000256" key="1">
    <source>
        <dbReference type="ARBA" id="ARBA00001946"/>
    </source>
</evidence>
<dbReference type="OrthoDB" id="6123450at2759"/>
<dbReference type="Pfam" id="PF01326">
    <property type="entry name" value="PPDK_N"/>
    <property type="match status" value="2"/>
</dbReference>
<dbReference type="Gene3D" id="1.20.80.30">
    <property type="match status" value="1"/>
</dbReference>
<dbReference type="KEGG" id="mis:MICPUN_96907"/>
<feature type="binding site" evidence="13">
    <location>
        <position position="782"/>
    </location>
    <ligand>
        <name>substrate</name>
    </ligand>
</feature>
<dbReference type="GeneID" id="8250701"/>
<keyword evidence="8" id="KW-0067">ATP-binding</keyword>
<dbReference type="PANTHER" id="PTHR22931">
    <property type="entry name" value="PHOSPHOENOLPYRUVATE DIKINASE-RELATED"/>
    <property type="match status" value="1"/>
</dbReference>
<reference evidence="18 19" key="1">
    <citation type="journal article" date="2009" name="Science">
        <title>Green evolution and dynamic adaptations revealed by genomes of the marine picoeukaryotes Micromonas.</title>
        <authorList>
            <person name="Worden A.Z."/>
            <person name="Lee J.H."/>
            <person name="Mock T."/>
            <person name="Rouze P."/>
            <person name="Simmons M.P."/>
            <person name="Aerts A.L."/>
            <person name="Allen A.E."/>
            <person name="Cuvelier M.L."/>
            <person name="Derelle E."/>
            <person name="Everett M.V."/>
            <person name="Foulon E."/>
            <person name="Grimwood J."/>
            <person name="Gundlach H."/>
            <person name="Henrissat B."/>
            <person name="Napoli C."/>
            <person name="McDonald S.M."/>
            <person name="Parker M.S."/>
            <person name="Rombauts S."/>
            <person name="Salamov A."/>
            <person name="Von Dassow P."/>
            <person name="Badger J.H."/>
            <person name="Coutinho P.M."/>
            <person name="Demir E."/>
            <person name="Dubchak I."/>
            <person name="Gentemann C."/>
            <person name="Eikrem W."/>
            <person name="Gready J.E."/>
            <person name="John U."/>
            <person name="Lanier W."/>
            <person name="Lindquist E.A."/>
            <person name="Lucas S."/>
            <person name="Mayer K.F."/>
            <person name="Moreau H."/>
            <person name="Not F."/>
            <person name="Otillar R."/>
            <person name="Panaud O."/>
            <person name="Pangilinan J."/>
            <person name="Paulsen I."/>
            <person name="Piegu B."/>
            <person name="Poliakov A."/>
            <person name="Robbens S."/>
            <person name="Schmutz J."/>
            <person name="Toulza E."/>
            <person name="Wyss T."/>
            <person name="Zelensky A."/>
            <person name="Zhou K."/>
            <person name="Armbrust E.V."/>
            <person name="Bhattacharya D."/>
            <person name="Goodenough U.W."/>
            <person name="Van de Peer Y."/>
            <person name="Grigoriev I.V."/>
        </authorList>
    </citation>
    <scope>NUCLEOTIDE SEQUENCE [LARGE SCALE GENOMIC DNA]</scope>
    <source>
        <strain evidence="19">RCC299 / NOUM17</strain>
    </source>
</reference>
<dbReference type="InterPro" id="IPR018274">
    <property type="entry name" value="PEP_util_AS"/>
</dbReference>
<feature type="binding site" evidence="14">
    <location>
        <position position="760"/>
    </location>
    <ligand>
        <name>Mg(2+)</name>
        <dbReference type="ChEBI" id="CHEBI:18420"/>
    </ligand>
</feature>
<dbReference type="GO" id="GO:0005524">
    <property type="term" value="F:ATP binding"/>
    <property type="evidence" value="ECO:0007669"/>
    <property type="project" value="UniProtKB-UniRule"/>
</dbReference>
<dbReference type="eggNOG" id="ENOG502QREJ">
    <property type="taxonomic scope" value="Eukaryota"/>
</dbReference>
<feature type="binding site" evidence="13">
    <location>
        <position position="571"/>
    </location>
    <ligand>
        <name>substrate</name>
    </ligand>
</feature>
<evidence type="ECO:0000313" key="19">
    <source>
        <dbReference type="Proteomes" id="UP000002009"/>
    </source>
</evidence>
<dbReference type="Pfam" id="PF00391">
    <property type="entry name" value="PEP-utilizers"/>
    <property type="match status" value="1"/>
</dbReference>
<dbReference type="InterPro" id="IPR040442">
    <property type="entry name" value="Pyrv_kinase-like_dom_sf"/>
</dbReference>
<dbReference type="PIRSF" id="PIRSF000853">
    <property type="entry name" value="PPDK"/>
    <property type="match status" value="1"/>
</dbReference>
<dbReference type="PANTHER" id="PTHR22931:SF9">
    <property type="entry name" value="PYRUVATE, PHOSPHATE DIKINASE 1, CHLOROPLASTIC"/>
    <property type="match status" value="1"/>
</dbReference>
<dbReference type="EC" id="2.7.9.1" evidence="3 11"/>
<dbReference type="InterPro" id="IPR000121">
    <property type="entry name" value="PEP_util_C"/>
</dbReference>
<feature type="binding site" evidence="13">
    <location>
        <position position="784"/>
    </location>
    <ligand>
        <name>substrate</name>
    </ligand>
</feature>
<feature type="domain" description="PEP-utilising enzyme C-terminal" evidence="17">
    <location>
        <begin position="529"/>
        <end position="905"/>
    </location>
</feature>
<feature type="binding site" evidence="13">
    <location>
        <position position="760"/>
    </location>
    <ligand>
        <name>substrate</name>
    </ligand>
</feature>
<feature type="binding site" evidence="14">
    <location>
        <position position="785"/>
    </location>
    <ligand>
        <name>Mg(2+)</name>
        <dbReference type="ChEBI" id="CHEBI:18420"/>
    </ligand>
</feature>
<dbReference type="Gene3D" id="3.30.1490.20">
    <property type="entry name" value="ATP-grasp fold, A domain"/>
    <property type="match status" value="1"/>
</dbReference>
<gene>
    <name evidence="18" type="primary">PPDK</name>
    <name evidence="18" type="ORF">MICPUN_96907</name>
</gene>
<dbReference type="SUPFAM" id="SSF52009">
    <property type="entry name" value="Phosphohistidine domain"/>
    <property type="match status" value="1"/>
</dbReference>
<keyword evidence="6" id="KW-0547">Nucleotide-binding</keyword>
<dbReference type="GO" id="GO:0016301">
    <property type="term" value="F:kinase activity"/>
    <property type="evidence" value="ECO:0007669"/>
    <property type="project" value="UniProtKB-UniRule"/>
</dbReference>
<evidence type="ECO:0000256" key="10">
    <source>
        <dbReference type="ARBA" id="ARBA00048103"/>
    </source>
</evidence>
<evidence type="ECO:0000256" key="12">
    <source>
        <dbReference type="PIRSR" id="PIRSR000853-1"/>
    </source>
</evidence>
<dbReference type="AlphaFoldDB" id="C1FEZ5"/>
<dbReference type="EMBL" id="CP001574">
    <property type="protein sequence ID" value="ACO68660.1"/>
    <property type="molecule type" value="Genomic_DNA"/>
</dbReference>
<keyword evidence="9 14" id="KW-0460">Magnesium</keyword>
<feature type="domain" description="PEP-utilising enzyme mobile" evidence="15">
    <location>
        <begin position="430"/>
        <end position="512"/>
    </location>
</feature>
<keyword evidence="5 14" id="KW-0479">Metal-binding</keyword>
<protein>
    <recommendedName>
        <fullName evidence="3 11">Pyruvate, phosphate dikinase</fullName>
        <ecNumber evidence="3 11">2.7.9.1</ecNumber>
    </recommendedName>
</protein>
<evidence type="ECO:0000259" key="15">
    <source>
        <dbReference type="Pfam" id="PF00391"/>
    </source>
</evidence>
<comment type="cofactor">
    <cofactor evidence="1 11 14">
        <name>Mg(2+)</name>
        <dbReference type="ChEBI" id="CHEBI:18420"/>
    </cofactor>
</comment>
<sequence length="913" mass="99178">MKRELGGKGAGLAEMSRVGLDVPAGFTLSTKLCALYAEADKEGKGSQLLEKAGAVMKEVEMGVKFIEKQMRRPIPRGSSSKTSKDGELPLLLSIRSGAAVSMPGMMDTVLNLGLNDVIVEGFCSSPTTSEAERRFCLDAYRRLLDMFGDVVLSIPRVDFESALTEMKRARGVATDAELTADDLRELCEKYKRVYVDRGKTFPSDPETQLRKSIEAVFASWKNPRAVKYREINKDCAGLEGTAVNVQAMVFGNRDDDSCSGVLFTRDPSTGEKKLYGEYLVNAQGEDVVAGIRTPENIDQLAVQFPRCHKTLVDWCDRLENHFWDVMDIEFTVESNKLWILQCRSGKRIGAAAVKIACDMVDEGLITVPRAVLMVEPRHLDQLLRPRFDPGDLAGDADVVAKGLPASPGAAVGTIVFTAADAEAAKKRGVDCVLIRVETSAEDVGGMHASCGILTARGGMTSHAAVVARGWGKPCVVGCGDMFVNERDKTVRFQGCDAKFKEGDAISLDGDRGLVIRGSRALIASIADNGDLARVMRWTDETRRIQVLANADTPADAAIARANGAEGIGLVRTEHQFFSSPERLRAMRSMVLASDDAARTEACDRMLPFQREDFEGIFTAMAGLSVCVRLLDPPLHEFLPPKKSQELDRVARDVASNAGEKDVGKILARAERMREANPMLGMRGCRLGIQHPSVTAMQSRAIFEAAKACADKGIRVKPQIMVPLVATAAEFSHQANVIRDVHAEVFAGVEALPFEVGVMVETPRAALVADKLVRAGAQFLSLGTNDLTQMTFGFSRDDVGPILKTYRENGILTNDPFERIDELGVGLLIENCAMMARAAVRELNEQWQEDQSKPKGDKTKVKIGVCGEHGGDPASVRYFASDRVALDYVSCSAHRVIAARLAAAQAAARELDAL</sequence>
<dbReference type="SUPFAM" id="SSF51621">
    <property type="entry name" value="Phosphoenolpyruvate/pyruvate domain"/>
    <property type="match status" value="1"/>
</dbReference>
<feature type="active site" description="Proton donor" evidence="12">
    <location>
        <position position="865"/>
    </location>
</feature>
<dbReference type="InterPro" id="IPR015813">
    <property type="entry name" value="Pyrv/PenolPyrv_kinase-like_dom"/>
</dbReference>
<name>C1FEZ5_MICCC</name>
<dbReference type="GO" id="GO:0046872">
    <property type="term" value="F:metal ion binding"/>
    <property type="evidence" value="ECO:0007669"/>
    <property type="project" value="UniProtKB-UniRule"/>
</dbReference>
<dbReference type="InterPro" id="IPR008279">
    <property type="entry name" value="PEP-util_enz_mobile_dom"/>
</dbReference>
<dbReference type="Pfam" id="PF02896">
    <property type="entry name" value="PEP-utilizers_C"/>
    <property type="match status" value="1"/>
</dbReference>
<dbReference type="STRING" id="296587.C1FEZ5"/>
<dbReference type="GO" id="GO:0050242">
    <property type="term" value="F:pyruvate, phosphate dikinase activity"/>
    <property type="evidence" value="ECO:0007669"/>
    <property type="project" value="UniProtKB-UniRule"/>
</dbReference>
<dbReference type="OMA" id="CASEFTH"/>
<evidence type="ECO:0000256" key="6">
    <source>
        <dbReference type="ARBA" id="ARBA00022741"/>
    </source>
</evidence>
<feature type="binding site" evidence="13">
    <location>
        <position position="628"/>
    </location>
    <ligand>
        <name>substrate</name>
    </ligand>
</feature>
<dbReference type="InterPro" id="IPR010121">
    <property type="entry name" value="Pyruvate_phosphate_dikinase"/>
</dbReference>
<organism evidence="18 19">
    <name type="scientific">Micromonas commoda (strain RCC299 / NOUM17 / CCMP2709)</name>
    <name type="common">Picoplanktonic green alga</name>
    <dbReference type="NCBI Taxonomy" id="296587"/>
    <lineage>
        <taxon>Eukaryota</taxon>
        <taxon>Viridiplantae</taxon>
        <taxon>Chlorophyta</taxon>
        <taxon>Mamiellophyceae</taxon>
        <taxon>Mamiellales</taxon>
        <taxon>Mamiellaceae</taxon>
        <taxon>Micromonas</taxon>
    </lineage>
</organism>
<dbReference type="Proteomes" id="UP000002009">
    <property type="component" value="Chromosome 1"/>
</dbReference>
<evidence type="ECO:0000259" key="17">
    <source>
        <dbReference type="Pfam" id="PF02896"/>
    </source>
</evidence>
<feature type="domain" description="Pyruvate phosphate dikinase AMP/ATP-binding" evidence="16">
    <location>
        <begin position="4"/>
        <end position="297"/>
    </location>
</feature>
<dbReference type="Gene3D" id="3.50.30.10">
    <property type="entry name" value="Phosphohistidine domain"/>
    <property type="match status" value="1"/>
</dbReference>
<evidence type="ECO:0000256" key="8">
    <source>
        <dbReference type="ARBA" id="ARBA00022840"/>
    </source>
</evidence>
<dbReference type="PROSITE" id="PS00370">
    <property type="entry name" value="PEP_ENZYMES_PHOS_SITE"/>
    <property type="match status" value="1"/>
</dbReference>
<dbReference type="Gene3D" id="3.20.20.60">
    <property type="entry name" value="Phosphoenolpyruvate-binding domains"/>
    <property type="match status" value="1"/>
</dbReference>
<evidence type="ECO:0000256" key="5">
    <source>
        <dbReference type="ARBA" id="ARBA00022723"/>
    </source>
</evidence>
<evidence type="ECO:0000256" key="2">
    <source>
        <dbReference type="ARBA" id="ARBA00007837"/>
    </source>
</evidence>
<feature type="active site" description="Tele-phosphohistidine intermediate" evidence="12">
    <location>
        <position position="462"/>
    </location>
</feature>
<dbReference type="SUPFAM" id="SSF56059">
    <property type="entry name" value="Glutathione synthetase ATP-binding domain-like"/>
    <property type="match status" value="1"/>
</dbReference>
<keyword evidence="19" id="KW-1185">Reference proteome</keyword>
<feature type="binding site" evidence="13">
    <location>
        <position position="783"/>
    </location>
    <ligand>
        <name>substrate</name>
    </ligand>
</feature>